<dbReference type="SUPFAM" id="SSF69075">
    <property type="entry name" value="Glutamyl tRNA-reductase dimerization domain"/>
    <property type="match status" value="1"/>
</dbReference>
<sequence length="85" mass="9485">LEAIRTGELARVNGKLSRLSPEDRETVEVITRSIINKIAHDPIVYLKKAGAKSRSNLYLDTAQKLFGLDRISGDQDNSEEESIDD</sequence>
<name>A0A9D6V3T1_9BACT</name>
<gene>
    <name evidence="2" type="ORF">HY912_08355</name>
</gene>
<evidence type="ECO:0000313" key="3">
    <source>
        <dbReference type="Proteomes" id="UP000807825"/>
    </source>
</evidence>
<dbReference type="GO" id="GO:0033014">
    <property type="term" value="P:tetrapyrrole biosynthetic process"/>
    <property type="evidence" value="ECO:0007669"/>
    <property type="project" value="InterPro"/>
</dbReference>
<dbReference type="Proteomes" id="UP000807825">
    <property type="component" value="Unassembled WGS sequence"/>
</dbReference>
<evidence type="ECO:0000259" key="1">
    <source>
        <dbReference type="Pfam" id="PF00745"/>
    </source>
</evidence>
<dbReference type="Pfam" id="PF00745">
    <property type="entry name" value="GlutR_dimer"/>
    <property type="match status" value="1"/>
</dbReference>
<evidence type="ECO:0000313" key="2">
    <source>
        <dbReference type="EMBL" id="MBI5249491.1"/>
    </source>
</evidence>
<dbReference type="InterPro" id="IPR036453">
    <property type="entry name" value="GluRdtase_dimer_dom_sf"/>
</dbReference>
<reference evidence="2" key="1">
    <citation type="submission" date="2020-07" db="EMBL/GenBank/DDBJ databases">
        <title>Huge and variable diversity of episymbiotic CPR bacteria and DPANN archaea in groundwater ecosystems.</title>
        <authorList>
            <person name="He C.Y."/>
            <person name="Keren R."/>
            <person name="Whittaker M."/>
            <person name="Farag I.F."/>
            <person name="Doudna J."/>
            <person name="Cate J.H.D."/>
            <person name="Banfield J.F."/>
        </authorList>
    </citation>
    <scope>NUCLEOTIDE SEQUENCE</scope>
    <source>
        <strain evidence="2">NC_groundwater_1664_Pr3_B-0.1um_52_9</strain>
    </source>
</reference>
<protein>
    <recommendedName>
        <fullName evidence="1">Tetrapyrrole biosynthesis glutamyl-tRNA reductase dimerisation domain-containing protein</fullName>
    </recommendedName>
</protein>
<dbReference type="AlphaFoldDB" id="A0A9D6V3T1"/>
<dbReference type="EMBL" id="JACRDE010000227">
    <property type="protein sequence ID" value="MBI5249491.1"/>
    <property type="molecule type" value="Genomic_DNA"/>
</dbReference>
<dbReference type="InterPro" id="IPR015896">
    <property type="entry name" value="4pyrrol_synth_GluRdtase_dimer"/>
</dbReference>
<feature type="non-terminal residue" evidence="2">
    <location>
        <position position="1"/>
    </location>
</feature>
<feature type="domain" description="Tetrapyrrole biosynthesis glutamyl-tRNA reductase dimerisation" evidence="1">
    <location>
        <begin position="2"/>
        <end position="68"/>
    </location>
</feature>
<accession>A0A9D6V3T1</accession>
<comment type="caution">
    <text evidence="2">The sequence shown here is derived from an EMBL/GenBank/DDBJ whole genome shotgun (WGS) entry which is preliminary data.</text>
</comment>
<dbReference type="GO" id="GO:0008883">
    <property type="term" value="F:glutamyl-tRNA reductase activity"/>
    <property type="evidence" value="ECO:0007669"/>
    <property type="project" value="InterPro"/>
</dbReference>
<proteinExistence type="predicted"/>
<organism evidence="2 3">
    <name type="scientific">Desulfomonile tiedjei</name>
    <dbReference type="NCBI Taxonomy" id="2358"/>
    <lineage>
        <taxon>Bacteria</taxon>
        <taxon>Pseudomonadati</taxon>
        <taxon>Thermodesulfobacteriota</taxon>
        <taxon>Desulfomonilia</taxon>
        <taxon>Desulfomonilales</taxon>
        <taxon>Desulfomonilaceae</taxon>
        <taxon>Desulfomonile</taxon>
    </lineage>
</organism>
<dbReference type="GO" id="GO:0050661">
    <property type="term" value="F:NADP binding"/>
    <property type="evidence" value="ECO:0007669"/>
    <property type="project" value="InterPro"/>
</dbReference>